<accession>A0A067Q9D0</accession>
<dbReference type="AlphaFoldDB" id="A0A067Q9D0"/>
<organism evidence="3 4">
    <name type="scientific">Jaapia argillacea MUCL 33604</name>
    <dbReference type="NCBI Taxonomy" id="933084"/>
    <lineage>
        <taxon>Eukaryota</taxon>
        <taxon>Fungi</taxon>
        <taxon>Dikarya</taxon>
        <taxon>Basidiomycota</taxon>
        <taxon>Agaricomycotina</taxon>
        <taxon>Agaricomycetes</taxon>
        <taxon>Agaricomycetidae</taxon>
        <taxon>Jaapiales</taxon>
        <taxon>Jaapiaceae</taxon>
        <taxon>Jaapia</taxon>
    </lineage>
</organism>
<dbReference type="EMBL" id="KL197716">
    <property type="protein sequence ID" value="KDQ59201.1"/>
    <property type="molecule type" value="Genomic_DNA"/>
</dbReference>
<evidence type="ECO:0000313" key="4">
    <source>
        <dbReference type="Proteomes" id="UP000027265"/>
    </source>
</evidence>
<proteinExistence type="predicted"/>
<keyword evidence="1" id="KW-0812">Transmembrane</keyword>
<dbReference type="OrthoDB" id="3257429at2759"/>
<keyword evidence="1" id="KW-0472">Membrane</keyword>
<keyword evidence="2" id="KW-0732">Signal</keyword>
<dbReference type="HOGENOM" id="CLU_116397_0_0_1"/>
<dbReference type="PROSITE" id="PS51257">
    <property type="entry name" value="PROKAR_LIPOPROTEIN"/>
    <property type="match status" value="1"/>
</dbReference>
<dbReference type="InParanoid" id="A0A067Q9D0"/>
<feature type="transmembrane region" description="Helical" evidence="1">
    <location>
        <begin position="161"/>
        <end position="178"/>
    </location>
</feature>
<name>A0A067Q9D0_9AGAM</name>
<evidence type="ECO:0000313" key="3">
    <source>
        <dbReference type="EMBL" id="KDQ59201.1"/>
    </source>
</evidence>
<sequence length="179" mass="18268">MRNLILIFCLYVLYACHVAALTTTVVNPVGQTVVEIITTGAAGLTTTSTISTLTTSAPTTTAVVTTPLPGQQGPVGQPGASPPNGAIPYYYTTTNAAGNTIVVEATFTPSFPATQAPPPLSTTGTILQYSDWLTVIGSNTAAANPTQNSSASSRFHPSSQGPLAFLAVVLASGVWLVLS</sequence>
<feature type="signal peptide" evidence="2">
    <location>
        <begin position="1"/>
        <end position="20"/>
    </location>
</feature>
<keyword evidence="1" id="KW-1133">Transmembrane helix</keyword>
<dbReference type="Proteomes" id="UP000027265">
    <property type="component" value="Unassembled WGS sequence"/>
</dbReference>
<keyword evidence="4" id="KW-1185">Reference proteome</keyword>
<feature type="chain" id="PRO_5001643843" evidence="2">
    <location>
        <begin position="21"/>
        <end position="179"/>
    </location>
</feature>
<reference evidence="4" key="1">
    <citation type="journal article" date="2014" name="Proc. Natl. Acad. Sci. U.S.A.">
        <title>Extensive sampling of basidiomycete genomes demonstrates inadequacy of the white-rot/brown-rot paradigm for wood decay fungi.</title>
        <authorList>
            <person name="Riley R."/>
            <person name="Salamov A.A."/>
            <person name="Brown D.W."/>
            <person name="Nagy L.G."/>
            <person name="Floudas D."/>
            <person name="Held B.W."/>
            <person name="Levasseur A."/>
            <person name="Lombard V."/>
            <person name="Morin E."/>
            <person name="Otillar R."/>
            <person name="Lindquist E.A."/>
            <person name="Sun H."/>
            <person name="LaButti K.M."/>
            <person name="Schmutz J."/>
            <person name="Jabbour D."/>
            <person name="Luo H."/>
            <person name="Baker S.E."/>
            <person name="Pisabarro A.G."/>
            <person name="Walton J.D."/>
            <person name="Blanchette R.A."/>
            <person name="Henrissat B."/>
            <person name="Martin F."/>
            <person name="Cullen D."/>
            <person name="Hibbett D.S."/>
            <person name="Grigoriev I.V."/>
        </authorList>
    </citation>
    <scope>NUCLEOTIDE SEQUENCE [LARGE SCALE GENOMIC DNA]</scope>
    <source>
        <strain evidence="4">MUCL 33604</strain>
    </source>
</reference>
<gene>
    <name evidence="3" type="ORF">JAAARDRAFT_206148</name>
</gene>
<evidence type="ECO:0000256" key="1">
    <source>
        <dbReference type="SAM" id="Phobius"/>
    </source>
</evidence>
<protein>
    <submittedName>
        <fullName evidence="3">Uncharacterized protein</fullName>
    </submittedName>
</protein>
<evidence type="ECO:0000256" key="2">
    <source>
        <dbReference type="SAM" id="SignalP"/>
    </source>
</evidence>